<proteinExistence type="predicted"/>
<organism evidence="1 2">
    <name type="scientific">Caerostris extrusa</name>
    <name type="common">Bark spider</name>
    <name type="synonym">Caerostris bankana</name>
    <dbReference type="NCBI Taxonomy" id="172846"/>
    <lineage>
        <taxon>Eukaryota</taxon>
        <taxon>Metazoa</taxon>
        <taxon>Ecdysozoa</taxon>
        <taxon>Arthropoda</taxon>
        <taxon>Chelicerata</taxon>
        <taxon>Arachnida</taxon>
        <taxon>Araneae</taxon>
        <taxon>Araneomorphae</taxon>
        <taxon>Entelegynae</taxon>
        <taxon>Araneoidea</taxon>
        <taxon>Araneidae</taxon>
        <taxon>Caerostris</taxon>
    </lineage>
</organism>
<comment type="caution">
    <text evidence="1">The sequence shown here is derived from an EMBL/GenBank/DDBJ whole genome shotgun (WGS) entry which is preliminary data.</text>
</comment>
<sequence>MWVAKGGVNAREKRINTRRVPEEYNQVRLQIEKSSITGKWQGTRKCQRRLVAREGPSSREKWINARRCQKRSKYRRCKCQRVGKCKRRPEEKDAQRKDKCQRKVGYQRRNECQRKKDKCQRSWIAKRGGRYKEEELRMNEGILDYYFGANSTPRYGESIFNEASSLLKNSEYISLH</sequence>
<evidence type="ECO:0000313" key="1">
    <source>
        <dbReference type="EMBL" id="GIY09992.1"/>
    </source>
</evidence>
<accession>A0AAV4QP71</accession>
<name>A0AAV4QP71_CAEEX</name>
<dbReference type="EMBL" id="BPLR01006452">
    <property type="protein sequence ID" value="GIY09992.1"/>
    <property type="molecule type" value="Genomic_DNA"/>
</dbReference>
<gene>
    <name evidence="1" type="ORF">CEXT_578041</name>
</gene>
<keyword evidence="2" id="KW-1185">Reference proteome</keyword>
<reference evidence="1 2" key="1">
    <citation type="submission" date="2021-06" db="EMBL/GenBank/DDBJ databases">
        <title>Caerostris extrusa draft genome.</title>
        <authorList>
            <person name="Kono N."/>
            <person name="Arakawa K."/>
        </authorList>
    </citation>
    <scope>NUCLEOTIDE SEQUENCE [LARGE SCALE GENOMIC DNA]</scope>
</reference>
<protein>
    <submittedName>
        <fullName evidence="1">Uncharacterized protein</fullName>
    </submittedName>
</protein>
<dbReference type="Proteomes" id="UP001054945">
    <property type="component" value="Unassembled WGS sequence"/>
</dbReference>
<dbReference type="AlphaFoldDB" id="A0AAV4QP71"/>
<evidence type="ECO:0000313" key="2">
    <source>
        <dbReference type="Proteomes" id="UP001054945"/>
    </source>
</evidence>